<dbReference type="InterPro" id="IPR008906">
    <property type="entry name" value="HATC_C_dom"/>
</dbReference>
<dbReference type="PANTHER" id="PTHR47611:SF3">
    <property type="entry name" value="HAT C-TERMINAL DIMERISATION DOMAIN-CONTAINING PROTEIN"/>
    <property type="match status" value="1"/>
</dbReference>
<dbReference type="Pfam" id="PF05699">
    <property type="entry name" value="Dimer_Tnp_hAT"/>
    <property type="match status" value="1"/>
</dbReference>
<accession>A0A6A4AZ77</accession>
<dbReference type="SUPFAM" id="SSF53098">
    <property type="entry name" value="Ribonuclease H-like"/>
    <property type="match status" value="1"/>
</dbReference>
<comment type="caution">
    <text evidence="2">The sequence shown here is derived from an EMBL/GenBank/DDBJ whole genome shotgun (WGS) entry which is preliminary data.</text>
</comment>
<evidence type="ECO:0000313" key="2">
    <source>
        <dbReference type="EMBL" id="KAE9264280.1"/>
    </source>
</evidence>
<dbReference type="InterPro" id="IPR012337">
    <property type="entry name" value="RNaseH-like_sf"/>
</dbReference>
<evidence type="ECO:0000313" key="3">
    <source>
        <dbReference type="Proteomes" id="UP000434957"/>
    </source>
</evidence>
<dbReference type="GO" id="GO:0046983">
    <property type="term" value="F:protein dimerization activity"/>
    <property type="evidence" value="ECO:0007669"/>
    <property type="project" value="InterPro"/>
</dbReference>
<name>A0A6A4AZ77_9STRA</name>
<keyword evidence="3" id="KW-1185">Reference proteome</keyword>
<reference evidence="2 3" key="1">
    <citation type="submission" date="2018-08" db="EMBL/GenBank/DDBJ databases">
        <title>Genomic investigation of the strawberry pathogen Phytophthora fragariae indicates pathogenicity is determined by transcriptional variation in three key races.</title>
        <authorList>
            <person name="Adams T.M."/>
            <person name="Armitage A.D."/>
            <person name="Sobczyk M.K."/>
            <person name="Bates H.J."/>
            <person name="Dunwell J.M."/>
            <person name="Nellist C.F."/>
            <person name="Harrison R.J."/>
        </authorList>
    </citation>
    <scope>NUCLEOTIDE SEQUENCE [LARGE SCALE GENOMIC DNA]</scope>
    <source>
        <strain evidence="2 3">SCRP333</strain>
    </source>
</reference>
<feature type="non-terminal residue" evidence="2">
    <location>
        <position position="1"/>
    </location>
</feature>
<gene>
    <name evidence="2" type="ORF">PR003_g32858</name>
</gene>
<proteinExistence type="predicted"/>
<dbReference type="Proteomes" id="UP000434957">
    <property type="component" value="Unassembled WGS sequence"/>
</dbReference>
<dbReference type="PANTHER" id="PTHR47611">
    <property type="entry name" value="HAT DIMERISATION DOMAIN, C-TERMINAL"/>
    <property type="match status" value="1"/>
</dbReference>
<dbReference type="AlphaFoldDB" id="A0A6A4AZ77"/>
<feature type="non-terminal residue" evidence="2">
    <location>
        <position position="244"/>
    </location>
</feature>
<protein>
    <recommendedName>
        <fullName evidence="1">HAT C-terminal dimerisation domain-containing protein</fullName>
    </recommendedName>
</protein>
<dbReference type="EMBL" id="QXFT01008486">
    <property type="protein sequence ID" value="KAE9264280.1"/>
    <property type="molecule type" value="Genomic_DNA"/>
</dbReference>
<sequence>ANYRARYESQQQDVTAPTLHQQEAEDIALGEVLYQMIDDNFGFEEPARFDGEPFGSELDRWLTHQDRTMTAKTSSSEVCAWMKNIDQFPRIRMMARDFLGVMATSVPSEQAFSAAGAIVSSRRARLGDDAVAAVSEMQSFMKFNETSAKLEKNMIDDEDEEDDHCAVCIASGINLTNVSPEMDLRDEIVSAYADDAVYAGIVAYLRAPSDETLGALSRNTRNQIDRYHLDGDLLCYNIDKFDAP</sequence>
<feature type="domain" description="HAT C-terminal dimerisation" evidence="1">
    <location>
        <begin position="57"/>
        <end position="134"/>
    </location>
</feature>
<evidence type="ECO:0000259" key="1">
    <source>
        <dbReference type="Pfam" id="PF05699"/>
    </source>
</evidence>
<organism evidence="2 3">
    <name type="scientific">Phytophthora rubi</name>
    <dbReference type="NCBI Taxonomy" id="129364"/>
    <lineage>
        <taxon>Eukaryota</taxon>
        <taxon>Sar</taxon>
        <taxon>Stramenopiles</taxon>
        <taxon>Oomycota</taxon>
        <taxon>Peronosporomycetes</taxon>
        <taxon>Peronosporales</taxon>
        <taxon>Peronosporaceae</taxon>
        <taxon>Phytophthora</taxon>
    </lineage>
</organism>